<dbReference type="RefSeq" id="WP_095163224.1">
    <property type="nucleotide sequence ID" value="NZ_JASHIF010000002.1"/>
</dbReference>
<keyword evidence="2" id="KW-1185">Reference proteome</keyword>
<name>A0ABT6Y299_9BACT</name>
<protein>
    <recommendedName>
        <fullName evidence="3">DUF2892 domain-containing protein</fullName>
    </recommendedName>
</protein>
<dbReference type="Proteomes" id="UP001236507">
    <property type="component" value="Unassembled WGS sequence"/>
</dbReference>
<comment type="caution">
    <text evidence="1">The sequence shown here is derived from an EMBL/GenBank/DDBJ whole genome shotgun (WGS) entry which is preliminary data.</text>
</comment>
<evidence type="ECO:0000313" key="1">
    <source>
        <dbReference type="EMBL" id="MDI9857689.1"/>
    </source>
</evidence>
<organism evidence="1 2">
    <name type="scientific">Flectobacillus roseus</name>
    <dbReference type="NCBI Taxonomy" id="502259"/>
    <lineage>
        <taxon>Bacteria</taxon>
        <taxon>Pseudomonadati</taxon>
        <taxon>Bacteroidota</taxon>
        <taxon>Cytophagia</taxon>
        <taxon>Cytophagales</taxon>
        <taxon>Flectobacillaceae</taxon>
        <taxon>Flectobacillus</taxon>
    </lineage>
</organism>
<dbReference type="EMBL" id="JASHIF010000002">
    <property type="protein sequence ID" value="MDI9857689.1"/>
    <property type="molecule type" value="Genomic_DNA"/>
</dbReference>
<evidence type="ECO:0000313" key="2">
    <source>
        <dbReference type="Proteomes" id="UP001236507"/>
    </source>
</evidence>
<gene>
    <name evidence="1" type="ORF">QM524_00585</name>
</gene>
<accession>A0ABT6Y299</accession>
<proteinExistence type="predicted"/>
<sequence>MDLKNWSVMRFLRLAVGAWALTNGIMQKDFLLLGLSAIVLFQAISNTGCCAAGNCSTPVNKKADTKDALKEPVEFEEV</sequence>
<evidence type="ECO:0008006" key="3">
    <source>
        <dbReference type="Google" id="ProtNLM"/>
    </source>
</evidence>
<reference evidence="1 2" key="1">
    <citation type="submission" date="2023-05" db="EMBL/GenBank/DDBJ databases">
        <title>Novel species of genus Flectobacillus isolated from stream in China.</title>
        <authorList>
            <person name="Lu H."/>
        </authorList>
    </citation>
    <scope>NUCLEOTIDE SEQUENCE [LARGE SCALE GENOMIC DNA]</scope>
    <source>
        <strain evidence="1 2">KCTC 42575</strain>
    </source>
</reference>